<evidence type="ECO:0000313" key="10">
    <source>
        <dbReference type="Proteomes" id="UP000324585"/>
    </source>
</evidence>
<reference evidence="10" key="1">
    <citation type="journal article" date="2019" name="Nat. Commun.">
        <title>Expansion of phycobilisome linker gene families in mesophilic red algae.</title>
        <authorList>
            <person name="Lee J."/>
            <person name="Kim D."/>
            <person name="Bhattacharya D."/>
            <person name="Yoon H.S."/>
        </authorList>
    </citation>
    <scope>NUCLEOTIDE SEQUENCE [LARGE SCALE GENOMIC DNA]</scope>
    <source>
        <strain evidence="10">CCMP 1328</strain>
    </source>
</reference>
<dbReference type="OrthoDB" id="419617at2759"/>
<dbReference type="EMBL" id="VRMN01000001">
    <property type="protein sequence ID" value="KAA8499296.1"/>
    <property type="molecule type" value="Genomic_DNA"/>
</dbReference>
<dbReference type="InterPro" id="IPR029063">
    <property type="entry name" value="SAM-dependent_MTases_sf"/>
</dbReference>
<evidence type="ECO:0000256" key="5">
    <source>
        <dbReference type="ARBA" id="ARBA00022691"/>
    </source>
</evidence>
<dbReference type="AlphaFoldDB" id="A0A5J4Z6I5"/>
<accession>A0A5J4Z6I5</accession>
<dbReference type="Proteomes" id="UP000324585">
    <property type="component" value="Unassembled WGS sequence"/>
</dbReference>
<comment type="caution">
    <text evidence="9">The sequence shown here is derived from an EMBL/GenBank/DDBJ whole genome shotgun (WGS) entry which is preliminary data.</text>
</comment>
<dbReference type="PANTHER" id="PTHR43648">
    <property type="entry name" value="ELECTRON TRANSFER FLAVOPROTEIN BETA SUBUNIT LYSINE METHYLTRANSFERASE"/>
    <property type="match status" value="1"/>
</dbReference>
<protein>
    <recommendedName>
        <fullName evidence="8">ETFB lysine methyltransferase</fullName>
    </recommendedName>
    <alternativeName>
        <fullName evidence="7">Protein N-lysine methyltransferase METTL20</fullName>
    </alternativeName>
</protein>
<dbReference type="SUPFAM" id="SSF53335">
    <property type="entry name" value="S-adenosyl-L-methionine-dependent methyltransferases"/>
    <property type="match status" value="1"/>
</dbReference>
<dbReference type="InterPro" id="IPR050078">
    <property type="entry name" value="Ribosomal_L11_MeTrfase_PrmA"/>
</dbReference>
<dbReference type="PIRSF" id="PIRSF000401">
    <property type="entry name" value="RPL11_MTase"/>
    <property type="match status" value="1"/>
</dbReference>
<dbReference type="InterPro" id="IPR004498">
    <property type="entry name" value="Ribosomal_PrmA_MeTrfase"/>
</dbReference>
<evidence type="ECO:0000256" key="3">
    <source>
        <dbReference type="ARBA" id="ARBA00022603"/>
    </source>
</evidence>
<dbReference type="GO" id="GO:0005840">
    <property type="term" value="C:ribosome"/>
    <property type="evidence" value="ECO:0007669"/>
    <property type="project" value="UniProtKB-KW"/>
</dbReference>
<comment type="similarity">
    <text evidence="6">Belongs to the methyltransferase superfamily. ETFBKMT family.</text>
</comment>
<keyword evidence="10" id="KW-1185">Reference proteome</keyword>
<keyword evidence="5" id="KW-0949">S-adenosyl-L-methionine</keyword>
<sequence length="331" mass="36253">MPLQSVVLDGGEFSAEELDQVSEYLLELGALSVSVEDANAGGKDEQPIFDEPDAMSVVRDWNSARSGADKFWKVCTLTALFALDVKVESVVMELGSMFNMRSPPKFRSEPLKDQDWVVKVQSTFQPIKLGRCWISFPWARLEPTWPNVGLTLEPGMAFGTGEHATTRLIVLWLQEYFEDIDQRRLPSSSEHTKLLDYGSGSGVLALFGVLLGAKRVRAVGVEIDGDALAVSKINAESNALAEYAEFCFPHEGTFPDGFFDVTVANILAEPLRTLAPLLSRKTRVGGAIALSGILASQAQGLSDIYTMEGFDMAQAKLDNGWVLLTGTKRRL</sequence>
<evidence type="ECO:0000313" key="9">
    <source>
        <dbReference type="EMBL" id="KAA8499296.1"/>
    </source>
</evidence>
<evidence type="ECO:0000256" key="2">
    <source>
        <dbReference type="ARBA" id="ARBA00022490"/>
    </source>
</evidence>
<dbReference type="GO" id="GO:0016279">
    <property type="term" value="F:protein-lysine N-methyltransferase activity"/>
    <property type="evidence" value="ECO:0007669"/>
    <property type="project" value="TreeGrafter"/>
</dbReference>
<dbReference type="GO" id="GO:0032259">
    <property type="term" value="P:methylation"/>
    <property type="evidence" value="ECO:0007669"/>
    <property type="project" value="UniProtKB-KW"/>
</dbReference>
<organism evidence="9 10">
    <name type="scientific">Porphyridium purpureum</name>
    <name type="common">Red alga</name>
    <name type="synonym">Porphyridium cruentum</name>
    <dbReference type="NCBI Taxonomy" id="35688"/>
    <lineage>
        <taxon>Eukaryota</taxon>
        <taxon>Rhodophyta</taxon>
        <taxon>Bangiophyceae</taxon>
        <taxon>Porphyridiales</taxon>
        <taxon>Porphyridiaceae</taxon>
        <taxon>Porphyridium</taxon>
    </lineage>
</organism>
<evidence type="ECO:0000256" key="8">
    <source>
        <dbReference type="ARBA" id="ARBA00042266"/>
    </source>
</evidence>
<dbReference type="Gene3D" id="3.40.50.150">
    <property type="entry name" value="Vaccinia Virus protein VP39"/>
    <property type="match status" value="1"/>
</dbReference>
<dbReference type="OMA" id="WIVPEWT"/>
<evidence type="ECO:0000256" key="1">
    <source>
        <dbReference type="ARBA" id="ARBA00009741"/>
    </source>
</evidence>
<keyword evidence="9" id="KW-0687">Ribonucleoprotein</keyword>
<dbReference type="CDD" id="cd02440">
    <property type="entry name" value="AdoMet_MTases"/>
    <property type="match status" value="1"/>
</dbReference>
<dbReference type="Pfam" id="PF06325">
    <property type="entry name" value="PrmA"/>
    <property type="match status" value="1"/>
</dbReference>
<comment type="similarity">
    <text evidence="1">Belongs to the methyltransferase superfamily. PrmA family.</text>
</comment>
<evidence type="ECO:0000256" key="4">
    <source>
        <dbReference type="ARBA" id="ARBA00022679"/>
    </source>
</evidence>
<keyword evidence="4 9" id="KW-0808">Transferase</keyword>
<evidence type="ECO:0000256" key="6">
    <source>
        <dbReference type="ARBA" id="ARBA00037932"/>
    </source>
</evidence>
<proteinExistence type="inferred from homology"/>
<dbReference type="PANTHER" id="PTHR43648:SF1">
    <property type="entry name" value="ELECTRON TRANSFER FLAVOPROTEIN BETA SUBUNIT LYSINE METHYLTRANSFERASE"/>
    <property type="match status" value="1"/>
</dbReference>
<keyword evidence="9" id="KW-0689">Ribosomal protein</keyword>
<keyword evidence="2" id="KW-0963">Cytoplasm</keyword>
<keyword evidence="3 9" id="KW-0489">Methyltransferase</keyword>
<name>A0A5J4Z6I5_PORPP</name>
<evidence type="ECO:0000256" key="7">
    <source>
        <dbReference type="ARBA" id="ARBA00041867"/>
    </source>
</evidence>
<gene>
    <name evidence="9" type="ORF">FVE85_6881</name>
</gene>